<dbReference type="EMBL" id="AWVH01000033">
    <property type="protein sequence ID" value="ERJ92581.1"/>
    <property type="molecule type" value="Genomic_DNA"/>
</dbReference>
<gene>
    <name evidence="1" type="ORF">HMPREF9193_01338</name>
</gene>
<proteinExistence type="predicted"/>
<comment type="caution">
    <text evidence="1">The sequence shown here is derived from an EMBL/GenBank/DDBJ whole genome shotgun (WGS) entry which is preliminary data.</text>
</comment>
<keyword evidence="2" id="KW-1185">Reference proteome</keyword>
<dbReference type="Proteomes" id="UP000016649">
    <property type="component" value="Unassembled WGS sequence"/>
</dbReference>
<name>A0ABN0NYB4_TRELE</name>
<sequence>MEDNMISALGDLHGLAQTRYTSDAFSQLPSSAAGKVHVPVAPSLVIYSQFKHVSGIPASDGQSGVNIDKISILNALIERLSHIKQTPIRSSEVSHLTENQIDSLIKDYQSRIQNVVNIAKSNPYVLQGSGMPQTGAVFSIAV</sequence>
<reference evidence="1 2" key="1">
    <citation type="submission" date="2013-08" db="EMBL/GenBank/DDBJ databases">
        <authorList>
            <person name="Weinstock G."/>
            <person name="Sodergren E."/>
            <person name="Wylie T."/>
            <person name="Fulton L."/>
            <person name="Fulton R."/>
            <person name="Fronick C."/>
            <person name="O'Laughlin M."/>
            <person name="Godfrey J."/>
            <person name="Miner T."/>
            <person name="Herter B."/>
            <person name="Appelbaum E."/>
            <person name="Cordes M."/>
            <person name="Lek S."/>
            <person name="Wollam A."/>
            <person name="Pepin K.H."/>
            <person name="Palsikar V.B."/>
            <person name="Mitreva M."/>
            <person name="Wilson R.K."/>
        </authorList>
    </citation>
    <scope>NUCLEOTIDE SEQUENCE [LARGE SCALE GENOMIC DNA]</scope>
    <source>
        <strain evidence="1 2">ATCC 700332</strain>
    </source>
</reference>
<evidence type="ECO:0000313" key="2">
    <source>
        <dbReference type="Proteomes" id="UP000016649"/>
    </source>
</evidence>
<evidence type="ECO:0000313" key="1">
    <source>
        <dbReference type="EMBL" id="ERJ92581.1"/>
    </source>
</evidence>
<organism evidence="1 2">
    <name type="scientific">Treponema lecithinolyticum ATCC 700332</name>
    <dbReference type="NCBI Taxonomy" id="1321815"/>
    <lineage>
        <taxon>Bacteria</taxon>
        <taxon>Pseudomonadati</taxon>
        <taxon>Spirochaetota</taxon>
        <taxon>Spirochaetia</taxon>
        <taxon>Spirochaetales</taxon>
        <taxon>Treponemataceae</taxon>
        <taxon>Treponema</taxon>
    </lineage>
</organism>
<protein>
    <submittedName>
        <fullName evidence="1">Uncharacterized protein</fullName>
    </submittedName>
</protein>
<accession>A0ABN0NYB4</accession>